<name>A0A9D4KUH4_DREPO</name>
<dbReference type="AlphaFoldDB" id="A0A9D4KUH4"/>
<keyword evidence="2" id="KW-1185">Reference proteome</keyword>
<comment type="caution">
    <text evidence="1">The sequence shown here is derived from an EMBL/GenBank/DDBJ whole genome shotgun (WGS) entry which is preliminary data.</text>
</comment>
<sequence>MRRVVLSWQNAGRPGNNGGLHTISQRTQLRRARRSQVSRWQRPCVPLVLLTQEMQSPGVPSLIFRGNANAMCAPSLIDPGNANTMCAPSLIDPGDAKALCAPSI</sequence>
<organism evidence="1 2">
    <name type="scientific">Dreissena polymorpha</name>
    <name type="common">Zebra mussel</name>
    <name type="synonym">Mytilus polymorpha</name>
    <dbReference type="NCBI Taxonomy" id="45954"/>
    <lineage>
        <taxon>Eukaryota</taxon>
        <taxon>Metazoa</taxon>
        <taxon>Spiralia</taxon>
        <taxon>Lophotrochozoa</taxon>
        <taxon>Mollusca</taxon>
        <taxon>Bivalvia</taxon>
        <taxon>Autobranchia</taxon>
        <taxon>Heteroconchia</taxon>
        <taxon>Euheterodonta</taxon>
        <taxon>Imparidentia</taxon>
        <taxon>Neoheterodontei</taxon>
        <taxon>Myida</taxon>
        <taxon>Dreissenoidea</taxon>
        <taxon>Dreissenidae</taxon>
        <taxon>Dreissena</taxon>
    </lineage>
</organism>
<proteinExistence type="predicted"/>
<reference evidence="1" key="1">
    <citation type="journal article" date="2019" name="bioRxiv">
        <title>The Genome of the Zebra Mussel, Dreissena polymorpha: A Resource for Invasive Species Research.</title>
        <authorList>
            <person name="McCartney M.A."/>
            <person name="Auch B."/>
            <person name="Kono T."/>
            <person name="Mallez S."/>
            <person name="Zhang Y."/>
            <person name="Obille A."/>
            <person name="Becker A."/>
            <person name="Abrahante J.E."/>
            <person name="Garbe J."/>
            <person name="Badalamenti J.P."/>
            <person name="Herman A."/>
            <person name="Mangelson H."/>
            <person name="Liachko I."/>
            <person name="Sullivan S."/>
            <person name="Sone E.D."/>
            <person name="Koren S."/>
            <person name="Silverstein K.A.T."/>
            <person name="Beckman K.B."/>
            <person name="Gohl D.M."/>
        </authorList>
    </citation>
    <scope>NUCLEOTIDE SEQUENCE</scope>
    <source>
        <strain evidence="1">Duluth1</strain>
        <tissue evidence="1">Whole animal</tissue>
    </source>
</reference>
<dbReference type="EMBL" id="JAIWYP010000003">
    <property type="protein sequence ID" value="KAH3845839.1"/>
    <property type="molecule type" value="Genomic_DNA"/>
</dbReference>
<reference evidence="1" key="2">
    <citation type="submission" date="2020-11" db="EMBL/GenBank/DDBJ databases">
        <authorList>
            <person name="McCartney M.A."/>
            <person name="Auch B."/>
            <person name="Kono T."/>
            <person name="Mallez S."/>
            <person name="Becker A."/>
            <person name="Gohl D.M."/>
            <person name="Silverstein K.A.T."/>
            <person name="Koren S."/>
            <person name="Bechman K.B."/>
            <person name="Herman A."/>
            <person name="Abrahante J.E."/>
            <person name="Garbe J."/>
        </authorList>
    </citation>
    <scope>NUCLEOTIDE SEQUENCE</scope>
    <source>
        <strain evidence="1">Duluth1</strain>
        <tissue evidence="1">Whole animal</tissue>
    </source>
</reference>
<protein>
    <submittedName>
        <fullName evidence="1">Uncharacterized protein</fullName>
    </submittedName>
</protein>
<evidence type="ECO:0000313" key="1">
    <source>
        <dbReference type="EMBL" id="KAH3845839.1"/>
    </source>
</evidence>
<evidence type="ECO:0000313" key="2">
    <source>
        <dbReference type="Proteomes" id="UP000828390"/>
    </source>
</evidence>
<gene>
    <name evidence="1" type="ORF">DPMN_088129</name>
</gene>
<dbReference type="Proteomes" id="UP000828390">
    <property type="component" value="Unassembled WGS sequence"/>
</dbReference>
<accession>A0A9D4KUH4</accession>